<dbReference type="EMBL" id="KN837134">
    <property type="protein sequence ID" value="KIJ41856.1"/>
    <property type="molecule type" value="Genomic_DNA"/>
</dbReference>
<dbReference type="OrthoDB" id="2125469at2759"/>
<keyword evidence="2" id="KW-1185">Reference proteome</keyword>
<evidence type="ECO:0000313" key="2">
    <source>
        <dbReference type="Proteomes" id="UP000054279"/>
    </source>
</evidence>
<dbReference type="HOGENOM" id="CLU_2943316_0_0_1"/>
<organism evidence="1 2">
    <name type="scientific">Sphaerobolus stellatus (strain SS14)</name>
    <dbReference type="NCBI Taxonomy" id="990650"/>
    <lineage>
        <taxon>Eukaryota</taxon>
        <taxon>Fungi</taxon>
        <taxon>Dikarya</taxon>
        <taxon>Basidiomycota</taxon>
        <taxon>Agaricomycotina</taxon>
        <taxon>Agaricomycetes</taxon>
        <taxon>Phallomycetidae</taxon>
        <taxon>Geastrales</taxon>
        <taxon>Sphaerobolaceae</taxon>
        <taxon>Sphaerobolus</taxon>
    </lineage>
</organism>
<dbReference type="Proteomes" id="UP000054279">
    <property type="component" value="Unassembled WGS sequence"/>
</dbReference>
<accession>A0A0C9VUE6</accession>
<protein>
    <submittedName>
        <fullName evidence="1">Carbohydrate esterase family 4 protein</fullName>
    </submittedName>
</protein>
<dbReference type="AlphaFoldDB" id="A0A0C9VUE6"/>
<gene>
    <name evidence="1" type="ORF">M422DRAFT_255183</name>
</gene>
<name>A0A0C9VUE6_SPHS4</name>
<reference evidence="1 2" key="1">
    <citation type="submission" date="2014-06" db="EMBL/GenBank/DDBJ databases">
        <title>Evolutionary Origins and Diversification of the Mycorrhizal Mutualists.</title>
        <authorList>
            <consortium name="DOE Joint Genome Institute"/>
            <consortium name="Mycorrhizal Genomics Consortium"/>
            <person name="Kohler A."/>
            <person name="Kuo A."/>
            <person name="Nagy L.G."/>
            <person name="Floudas D."/>
            <person name="Copeland A."/>
            <person name="Barry K.W."/>
            <person name="Cichocki N."/>
            <person name="Veneault-Fourrey C."/>
            <person name="LaButti K."/>
            <person name="Lindquist E.A."/>
            <person name="Lipzen A."/>
            <person name="Lundell T."/>
            <person name="Morin E."/>
            <person name="Murat C."/>
            <person name="Riley R."/>
            <person name="Ohm R."/>
            <person name="Sun H."/>
            <person name="Tunlid A."/>
            <person name="Henrissat B."/>
            <person name="Grigoriev I.V."/>
            <person name="Hibbett D.S."/>
            <person name="Martin F."/>
        </authorList>
    </citation>
    <scope>NUCLEOTIDE SEQUENCE [LARGE SCALE GENOMIC DNA]</scope>
    <source>
        <strain evidence="1 2">SS14</strain>
    </source>
</reference>
<evidence type="ECO:0000313" key="1">
    <source>
        <dbReference type="EMBL" id="KIJ41856.1"/>
    </source>
</evidence>
<sequence length="60" mass="6697">MRPPYANYNDQVRSAAYFRNQSRDSSGTSVTAQQAAYTNVANAHPNSILVLNRETYAMTL</sequence>
<proteinExistence type="predicted"/>